<sequence length="138" mass="15554">MARRIWIPGTCAIQMTYKELGDPSRMFARRAPTYSDSGSPAQVESFRVMVTLKVFHRHQPSNKTPCLDMTTVVVKEFKIIFHFVELPAWYGMLLALGDTGRAVDDDEDAEKDALDEFDGAYSLADEAFGDDEYMGSDE</sequence>
<name>A0A0L0RY09_ALLM3</name>
<proteinExistence type="predicted"/>
<accession>A0A0L0RY09</accession>
<dbReference type="AlphaFoldDB" id="A0A0L0RY09"/>
<gene>
    <name evidence="1" type="ORF">AMAG_00969</name>
</gene>
<organism evidence="1 2">
    <name type="scientific">Allomyces macrogynus (strain ATCC 38327)</name>
    <name type="common">Allomyces javanicus var. macrogynus</name>
    <dbReference type="NCBI Taxonomy" id="578462"/>
    <lineage>
        <taxon>Eukaryota</taxon>
        <taxon>Fungi</taxon>
        <taxon>Fungi incertae sedis</taxon>
        <taxon>Blastocladiomycota</taxon>
        <taxon>Blastocladiomycetes</taxon>
        <taxon>Blastocladiales</taxon>
        <taxon>Blastocladiaceae</taxon>
        <taxon>Allomyces</taxon>
    </lineage>
</organism>
<reference evidence="1 2" key="1">
    <citation type="submission" date="2009-11" db="EMBL/GenBank/DDBJ databases">
        <title>Annotation of Allomyces macrogynus ATCC 38327.</title>
        <authorList>
            <consortium name="The Broad Institute Genome Sequencing Platform"/>
            <person name="Russ C."/>
            <person name="Cuomo C."/>
            <person name="Burger G."/>
            <person name="Gray M.W."/>
            <person name="Holland P.W.H."/>
            <person name="King N."/>
            <person name="Lang F.B.F."/>
            <person name="Roger A.J."/>
            <person name="Ruiz-Trillo I."/>
            <person name="Young S.K."/>
            <person name="Zeng Q."/>
            <person name="Gargeya S."/>
            <person name="Fitzgerald M."/>
            <person name="Haas B."/>
            <person name="Abouelleil A."/>
            <person name="Alvarado L."/>
            <person name="Arachchi H.M."/>
            <person name="Berlin A."/>
            <person name="Chapman S.B."/>
            <person name="Gearin G."/>
            <person name="Goldberg J."/>
            <person name="Griggs A."/>
            <person name="Gujja S."/>
            <person name="Hansen M."/>
            <person name="Heiman D."/>
            <person name="Howarth C."/>
            <person name="Larimer J."/>
            <person name="Lui A."/>
            <person name="MacDonald P.J.P."/>
            <person name="McCowen C."/>
            <person name="Montmayeur A."/>
            <person name="Murphy C."/>
            <person name="Neiman D."/>
            <person name="Pearson M."/>
            <person name="Priest M."/>
            <person name="Roberts A."/>
            <person name="Saif S."/>
            <person name="Shea T."/>
            <person name="Sisk P."/>
            <person name="Stolte C."/>
            <person name="Sykes S."/>
            <person name="Wortman J."/>
            <person name="Nusbaum C."/>
            <person name="Birren B."/>
        </authorList>
    </citation>
    <scope>NUCLEOTIDE SEQUENCE [LARGE SCALE GENOMIC DNA]</scope>
    <source>
        <strain evidence="1 2">ATCC 38327</strain>
    </source>
</reference>
<dbReference type="Proteomes" id="UP000054350">
    <property type="component" value="Unassembled WGS sequence"/>
</dbReference>
<dbReference type="EMBL" id="GG745328">
    <property type="protein sequence ID" value="KNE55030.1"/>
    <property type="molecule type" value="Genomic_DNA"/>
</dbReference>
<evidence type="ECO:0000313" key="1">
    <source>
        <dbReference type="EMBL" id="KNE55030.1"/>
    </source>
</evidence>
<keyword evidence="2" id="KW-1185">Reference proteome</keyword>
<evidence type="ECO:0000313" key="2">
    <source>
        <dbReference type="Proteomes" id="UP000054350"/>
    </source>
</evidence>
<protein>
    <submittedName>
        <fullName evidence="1">Uncharacterized protein</fullName>
    </submittedName>
</protein>
<dbReference type="VEuPathDB" id="FungiDB:AMAG_00969"/>
<reference evidence="2" key="2">
    <citation type="submission" date="2009-11" db="EMBL/GenBank/DDBJ databases">
        <title>The Genome Sequence of Allomyces macrogynus strain ATCC 38327.</title>
        <authorList>
            <consortium name="The Broad Institute Genome Sequencing Platform"/>
            <person name="Russ C."/>
            <person name="Cuomo C."/>
            <person name="Shea T."/>
            <person name="Young S.K."/>
            <person name="Zeng Q."/>
            <person name="Koehrsen M."/>
            <person name="Haas B."/>
            <person name="Borodovsky M."/>
            <person name="Guigo R."/>
            <person name="Alvarado L."/>
            <person name="Berlin A."/>
            <person name="Borenstein D."/>
            <person name="Chen Z."/>
            <person name="Engels R."/>
            <person name="Freedman E."/>
            <person name="Gellesch M."/>
            <person name="Goldberg J."/>
            <person name="Griggs A."/>
            <person name="Gujja S."/>
            <person name="Heiman D."/>
            <person name="Hepburn T."/>
            <person name="Howarth C."/>
            <person name="Jen D."/>
            <person name="Larson L."/>
            <person name="Lewis B."/>
            <person name="Mehta T."/>
            <person name="Park D."/>
            <person name="Pearson M."/>
            <person name="Roberts A."/>
            <person name="Saif S."/>
            <person name="Shenoy N."/>
            <person name="Sisk P."/>
            <person name="Stolte C."/>
            <person name="Sykes S."/>
            <person name="Walk T."/>
            <person name="White J."/>
            <person name="Yandava C."/>
            <person name="Burger G."/>
            <person name="Gray M.W."/>
            <person name="Holland P.W.H."/>
            <person name="King N."/>
            <person name="Lang F.B.F."/>
            <person name="Roger A.J."/>
            <person name="Ruiz-Trillo I."/>
            <person name="Lander E."/>
            <person name="Nusbaum C."/>
        </authorList>
    </citation>
    <scope>NUCLEOTIDE SEQUENCE [LARGE SCALE GENOMIC DNA]</scope>
    <source>
        <strain evidence="2">ATCC 38327</strain>
    </source>
</reference>